<keyword evidence="3 10" id="KW-0285">Flavoprotein</keyword>
<evidence type="ECO:0000256" key="10">
    <source>
        <dbReference type="PIRNR" id="PIRNR006268"/>
    </source>
</evidence>
<dbReference type="RefSeq" id="WP_188931414.1">
    <property type="nucleotide sequence ID" value="NZ_BMJC01000002.1"/>
</dbReference>
<dbReference type="PIRSF" id="PIRSF006268">
    <property type="entry name" value="ApbE"/>
    <property type="match status" value="1"/>
</dbReference>
<dbReference type="InterPro" id="IPR024932">
    <property type="entry name" value="ApbE"/>
</dbReference>
<feature type="binding site" evidence="11">
    <location>
        <position position="269"/>
    </location>
    <ligand>
        <name>Mg(2+)</name>
        <dbReference type="ChEBI" id="CHEBI:18420"/>
    </ligand>
</feature>
<keyword evidence="6 10" id="KW-0274">FAD</keyword>
<proteinExistence type="inferred from homology"/>
<dbReference type="EC" id="2.7.1.180" evidence="1 10"/>
<sequence length="312" mass="34265">MELKVFKKAMKLMGNHFELSVVTADEQWAGEMIDAGVREIQRIERLLTTYSEDSETSLINAHAGIAPVVVSQETFGLIERSIRISQVTQGAFDITYGSVDKRLWNFDTNMQRLPDAATAKAMVRLIDYRKIALDRQKTTVMLQEKGMRIGFGGIGKGYAAEMAKAVMRGLGVTSGIVNASGDLTAWGYQPDGQPWTIGIVNPNAAGQIFSYLNVTDMALATSGNYEKYILIDGKKYSHTINPRTGLPVTGIKSVTILCPNAEIADAMATPVMIMGIRAGLDMVNQLQQIEAILIDDEDVVYTSNNIRVHLKQ</sequence>
<dbReference type="GO" id="GO:0046872">
    <property type="term" value="F:metal ion binding"/>
    <property type="evidence" value="ECO:0007669"/>
    <property type="project" value="UniProtKB-UniRule"/>
</dbReference>
<evidence type="ECO:0000256" key="1">
    <source>
        <dbReference type="ARBA" id="ARBA00011955"/>
    </source>
</evidence>
<organism evidence="12 13">
    <name type="scientific">Puia dinghuensis</name>
    <dbReference type="NCBI Taxonomy" id="1792502"/>
    <lineage>
        <taxon>Bacteria</taxon>
        <taxon>Pseudomonadati</taxon>
        <taxon>Bacteroidota</taxon>
        <taxon>Chitinophagia</taxon>
        <taxon>Chitinophagales</taxon>
        <taxon>Chitinophagaceae</taxon>
        <taxon>Puia</taxon>
    </lineage>
</organism>
<comment type="similarity">
    <text evidence="10">Belongs to the ApbE family.</text>
</comment>
<evidence type="ECO:0000313" key="13">
    <source>
        <dbReference type="Proteomes" id="UP000607559"/>
    </source>
</evidence>
<dbReference type="EMBL" id="BMJC01000002">
    <property type="protein sequence ID" value="GGA98136.1"/>
    <property type="molecule type" value="Genomic_DNA"/>
</dbReference>
<gene>
    <name evidence="12" type="ORF">GCM10011511_21810</name>
</gene>
<dbReference type="InterPro" id="IPR003374">
    <property type="entry name" value="ApbE-like_sf"/>
</dbReference>
<reference evidence="12" key="2">
    <citation type="submission" date="2020-09" db="EMBL/GenBank/DDBJ databases">
        <authorList>
            <person name="Sun Q."/>
            <person name="Zhou Y."/>
        </authorList>
    </citation>
    <scope>NUCLEOTIDE SEQUENCE</scope>
    <source>
        <strain evidence="12">CGMCC 1.15448</strain>
    </source>
</reference>
<evidence type="ECO:0000256" key="11">
    <source>
        <dbReference type="PIRSR" id="PIRSR006268-2"/>
    </source>
</evidence>
<dbReference type="AlphaFoldDB" id="A0A8J2XSV3"/>
<evidence type="ECO:0000256" key="9">
    <source>
        <dbReference type="ARBA" id="ARBA00048540"/>
    </source>
</evidence>
<protein>
    <recommendedName>
        <fullName evidence="2 10">FAD:protein FMN transferase</fullName>
        <ecNumber evidence="1 10">2.7.1.180</ecNumber>
    </recommendedName>
    <alternativeName>
        <fullName evidence="8 10">Flavin transferase</fullName>
    </alternativeName>
</protein>
<name>A0A8J2XSV3_9BACT</name>
<dbReference type="SUPFAM" id="SSF143631">
    <property type="entry name" value="ApbE-like"/>
    <property type="match status" value="1"/>
</dbReference>
<evidence type="ECO:0000256" key="5">
    <source>
        <dbReference type="ARBA" id="ARBA00022723"/>
    </source>
</evidence>
<evidence type="ECO:0000256" key="8">
    <source>
        <dbReference type="ARBA" id="ARBA00031306"/>
    </source>
</evidence>
<dbReference type="PANTHER" id="PTHR30040:SF2">
    <property type="entry name" value="FAD:PROTEIN FMN TRANSFERASE"/>
    <property type="match status" value="1"/>
</dbReference>
<dbReference type="PANTHER" id="PTHR30040">
    <property type="entry name" value="THIAMINE BIOSYNTHESIS LIPOPROTEIN APBE"/>
    <property type="match status" value="1"/>
</dbReference>
<dbReference type="Pfam" id="PF02424">
    <property type="entry name" value="ApbE"/>
    <property type="match status" value="1"/>
</dbReference>
<comment type="caution">
    <text evidence="12">The sequence shown here is derived from an EMBL/GenBank/DDBJ whole genome shotgun (WGS) entry which is preliminary data.</text>
</comment>
<comment type="cofactor">
    <cofactor evidence="11">
        <name>Mg(2+)</name>
        <dbReference type="ChEBI" id="CHEBI:18420"/>
    </cofactor>
    <cofactor evidence="11">
        <name>Mn(2+)</name>
        <dbReference type="ChEBI" id="CHEBI:29035"/>
    </cofactor>
    <text evidence="11">Magnesium. Can also use manganese.</text>
</comment>
<feature type="binding site" evidence="11">
    <location>
        <position position="153"/>
    </location>
    <ligand>
        <name>Mg(2+)</name>
        <dbReference type="ChEBI" id="CHEBI:18420"/>
    </ligand>
</feature>
<keyword evidence="4 10" id="KW-0808">Transferase</keyword>
<accession>A0A8J2XSV3</accession>
<keyword evidence="13" id="KW-1185">Reference proteome</keyword>
<feature type="binding site" evidence="11">
    <location>
        <position position="265"/>
    </location>
    <ligand>
        <name>Mg(2+)</name>
        <dbReference type="ChEBI" id="CHEBI:18420"/>
    </ligand>
</feature>
<evidence type="ECO:0000256" key="7">
    <source>
        <dbReference type="ARBA" id="ARBA00022842"/>
    </source>
</evidence>
<dbReference type="Gene3D" id="3.10.520.10">
    <property type="entry name" value="ApbE-like domains"/>
    <property type="match status" value="1"/>
</dbReference>
<evidence type="ECO:0000256" key="6">
    <source>
        <dbReference type="ARBA" id="ARBA00022827"/>
    </source>
</evidence>
<dbReference type="Proteomes" id="UP000607559">
    <property type="component" value="Unassembled WGS sequence"/>
</dbReference>
<evidence type="ECO:0000256" key="3">
    <source>
        <dbReference type="ARBA" id="ARBA00022630"/>
    </source>
</evidence>
<dbReference type="GO" id="GO:0016740">
    <property type="term" value="F:transferase activity"/>
    <property type="evidence" value="ECO:0007669"/>
    <property type="project" value="UniProtKB-UniRule"/>
</dbReference>
<evidence type="ECO:0000256" key="2">
    <source>
        <dbReference type="ARBA" id="ARBA00016337"/>
    </source>
</evidence>
<keyword evidence="5 10" id="KW-0479">Metal-binding</keyword>
<reference evidence="12" key="1">
    <citation type="journal article" date="2014" name="Int. J. Syst. Evol. Microbiol.">
        <title>Complete genome sequence of Corynebacterium casei LMG S-19264T (=DSM 44701T), isolated from a smear-ripened cheese.</title>
        <authorList>
            <consortium name="US DOE Joint Genome Institute (JGI-PGF)"/>
            <person name="Walter F."/>
            <person name="Albersmeier A."/>
            <person name="Kalinowski J."/>
            <person name="Ruckert C."/>
        </authorList>
    </citation>
    <scope>NUCLEOTIDE SEQUENCE</scope>
    <source>
        <strain evidence="12">CGMCC 1.15448</strain>
    </source>
</reference>
<keyword evidence="7 10" id="KW-0460">Magnesium</keyword>
<comment type="catalytic activity">
    <reaction evidence="9 10">
        <text>L-threonyl-[protein] + FAD = FMN-L-threonyl-[protein] + AMP + H(+)</text>
        <dbReference type="Rhea" id="RHEA:36847"/>
        <dbReference type="Rhea" id="RHEA-COMP:11060"/>
        <dbReference type="Rhea" id="RHEA-COMP:11061"/>
        <dbReference type="ChEBI" id="CHEBI:15378"/>
        <dbReference type="ChEBI" id="CHEBI:30013"/>
        <dbReference type="ChEBI" id="CHEBI:57692"/>
        <dbReference type="ChEBI" id="CHEBI:74257"/>
        <dbReference type="ChEBI" id="CHEBI:456215"/>
        <dbReference type="EC" id="2.7.1.180"/>
    </reaction>
</comment>
<evidence type="ECO:0000256" key="4">
    <source>
        <dbReference type="ARBA" id="ARBA00022679"/>
    </source>
</evidence>
<evidence type="ECO:0000313" key="12">
    <source>
        <dbReference type="EMBL" id="GGA98136.1"/>
    </source>
</evidence>